<proteinExistence type="predicted"/>
<sequence>MTHKCKKCGLSEYEHWIVGWEIRKRTKFGDEVCKYCEFKEGYPLLTNHEKDLIEHIIRGWIVNQIYSVLTRGKGYGVPIVDDQTCKKMLDETINPLLKLIPHTKESLVDEAVDMIGEDGEMLRKKFQY</sequence>
<keyword evidence="2" id="KW-1185">Reference proteome</keyword>
<name>A0AAJ1WTT3_9BACL</name>
<protein>
    <submittedName>
        <fullName evidence="1">Uncharacterized protein</fullName>
    </submittedName>
</protein>
<evidence type="ECO:0000313" key="2">
    <source>
        <dbReference type="Proteomes" id="UP001238450"/>
    </source>
</evidence>
<comment type="caution">
    <text evidence="1">The sequence shown here is derived from an EMBL/GenBank/DDBJ whole genome shotgun (WGS) entry which is preliminary data.</text>
</comment>
<accession>A0AAJ1WTT3</accession>
<reference evidence="1 2" key="1">
    <citation type="submission" date="2023-07" db="EMBL/GenBank/DDBJ databases">
        <title>Genomic Encyclopedia of Type Strains, Phase IV (KMG-IV): sequencing the most valuable type-strain genomes for metagenomic binning, comparative biology and taxonomic classification.</title>
        <authorList>
            <person name="Goeker M."/>
        </authorList>
    </citation>
    <scope>NUCLEOTIDE SEQUENCE [LARGE SCALE GENOMIC DNA]</scope>
    <source>
        <strain evidence="1 2">DSM 46876</strain>
    </source>
</reference>
<dbReference type="RefSeq" id="WP_307254673.1">
    <property type="nucleotide sequence ID" value="NZ_JAUSUV010000017.1"/>
</dbReference>
<evidence type="ECO:0000313" key="1">
    <source>
        <dbReference type="EMBL" id="MDQ0418748.1"/>
    </source>
</evidence>
<dbReference type="AlphaFoldDB" id="A0AAJ1WTT3"/>
<dbReference type="EMBL" id="JAUSUV010000017">
    <property type="protein sequence ID" value="MDQ0418748.1"/>
    <property type="molecule type" value="Genomic_DNA"/>
</dbReference>
<organism evidence="1 2">
    <name type="scientific">Croceifilum oryzae</name>
    <dbReference type="NCBI Taxonomy" id="1553429"/>
    <lineage>
        <taxon>Bacteria</taxon>
        <taxon>Bacillati</taxon>
        <taxon>Bacillota</taxon>
        <taxon>Bacilli</taxon>
        <taxon>Bacillales</taxon>
        <taxon>Thermoactinomycetaceae</taxon>
        <taxon>Croceifilum</taxon>
    </lineage>
</organism>
<dbReference type="Proteomes" id="UP001238450">
    <property type="component" value="Unassembled WGS sequence"/>
</dbReference>
<gene>
    <name evidence="1" type="ORF">J2Z48_002952</name>
</gene>